<name>A0A378VXE1_NEIGO</name>
<organism evidence="1">
    <name type="scientific">Neisseria gonorrhoeae</name>
    <dbReference type="NCBI Taxonomy" id="485"/>
    <lineage>
        <taxon>Bacteria</taxon>
        <taxon>Pseudomonadati</taxon>
        <taxon>Pseudomonadota</taxon>
        <taxon>Betaproteobacteria</taxon>
        <taxon>Neisseriales</taxon>
        <taxon>Neisseriaceae</taxon>
        <taxon>Neisseria</taxon>
    </lineage>
</organism>
<sequence>MPYNIISANYLYYCSIFRKASTDCGNHDNHHSMLALILSLYNRYFQKIIRCYSIFDSSGLFPLPSPRLQSAYGGQQVFIAGIFNPIPFGRVKFYFLPPQTVVAASATARAVWAVAVIFGWASAHCLAELMPSFTAKALSCNRLAAASCASGLKFPKL</sequence>
<accession>A0A378VXE1</accession>
<protein>
    <submittedName>
        <fullName evidence="1">Uncharacterized protein</fullName>
    </submittedName>
</protein>
<proteinExistence type="predicted"/>
<reference evidence="1" key="1">
    <citation type="submission" date="2018-06" db="EMBL/GenBank/DDBJ databases">
        <authorList>
            <consortium name="Pathogen Informatics"/>
            <person name="Doyle S."/>
        </authorList>
    </citation>
    <scope>NUCLEOTIDE SEQUENCE [LARGE SCALE GENOMIC DNA]</scope>
    <source>
        <strain evidence="1">NCTC11421</strain>
    </source>
</reference>
<gene>
    <name evidence="1" type="ORF">NCTC11421_01023</name>
</gene>
<dbReference type="AlphaFoldDB" id="A0A378VXE1"/>
<dbReference type="EMBL" id="UGRI01000001">
    <property type="protein sequence ID" value="SUA20918.1"/>
    <property type="molecule type" value="Genomic_DNA"/>
</dbReference>
<evidence type="ECO:0000313" key="1">
    <source>
        <dbReference type="EMBL" id="SUA20918.1"/>
    </source>
</evidence>